<dbReference type="InterPro" id="IPR051797">
    <property type="entry name" value="TrmB-like"/>
</dbReference>
<gene>
    <name evidence="1" type="ORF">ACFSKW_05610</name>
</gene>
<evidence type="ECO:0000313" key="1">
    <source>
        <dbReference type="EMBL" id="MFD1930951.1"/>
    </source>
</evidence>
<dbReference type="Gene3D" id="1.10.10.10">
    <property type="entry name" value="Winged helix-like DNA-binding domain superfamily/Winged helix DNA-binding domain"/>
    <property type="match status" value="1"/>
</dbReference>
<dbReference type="PANTHER" id="PTHR34293:SF1">
    <property type="entry name" value="HTH-TYPE TRANSCRIPTIONAL REGULATOR TRMBL2"/>
    <property type="match status" value="1"/>
</dbReference>
<evidence type="ECO:0008006" key="3">
    <source>
        <dbReference type="Google" id="ProtNLM"/>
    </source>
</evidence>
<accession>A0ABW4SPA5</accession>
<dbReference type="Proteomes" id="UP001597368">
    <property type="component" value="Unassembled WGS sequence"/>
</dbReference>
<dbReference type="SUPFAM" id="SSF46894">
    <property type="entry name" value="C-terminal effector domain of the bipartite response regulators"/>
    <property type="match status" value="1"/>
</dbReference>
<sequence length="332" mass="36966">MSVLGLSGAEEDVYRYFLRNPRTPAHDIHGMFPFGEGGATQAISRLRDLRLLHGDDESTWATEPGVAVPRLMEKQLAAMHRTIRQLTNPWPILRSLQRDRQDPLPELSETADGAGVTFRRLEDPREVRAHIDELAFSAQEEVLAAEPYDTLPQENITHRRPVDVRCLRRGVRIRNLVRTTALEDAATLAHLRELHANGAQIRVANELSHQMLVYDSHTALLPIDVHDTARGALLIEESTLVGGVVSLFERLWAAATDFATLTAPGAGRITRLSETQQRVLTCMCTVSKDEVGAQRAGMSLRTYRRHIADLLCALDAGNRAQAALTARERGWV</sequence>
<organism evidence="1 2">
    <name type="scientific">Nonomuraea mangrovi</name>
    <dbReference type="NCBI Taxonomy" id="2316207"/>
    <lineage>
        <taxon>Bacteria</taxon>
        <taxon>Bacillati</taxon>
        <taxon>Actinomycetota</taxon>
        <taxon>Actinomycetes</taxon>
        <taxon>Streptosporangiales</taxon>
        <taxon>Streptosporangiaceae</taxon>
        <taxon>Nonomuraea</taxon>
    </lineage>
</organism>
<dbReference type="InterPro" id="IPR036388">
    <property type="entry name" value="WH-like_DNA-bd_sf"/>
</dbReference>
<dbReference type="InterPro" id="IPR016032">
    <property type="entry name" value="Sig_transdc_resp-reg_C-effctor"/>
</dbReference>
<evidence type="ECO:0000313" key="2">
    <source>
        <dbReference type="Proteomes" id="UP001597368"/>
    </source>
</evidence>
<keyword evidence="2" id="KW-1185">Reference proteome</keyword>
<comment type="caution">
    <text evidence="1">The sequence shown here is derived from an EMBL/GenBank/DDBJ whole genome shotgun (WGS) entry which is preliminary data.</text>
</comment>
<name>A0ABW4SPA5_9ACTN</name>
<dbReference type="EMBL" id="JBHUFV010000007">
    <property type="protein sequence ID" value="MFD1930951.1"/>
    <property type="molecule type" value="Genomic_DNA"/>
</dbReference>
<dbReference type="PANTHER" id="PTHR34293">
    <property type="entry name" value="HTH-TYPE TRANSCRIPTIONAL REGULATOR TRMBL2"/>
    <property type="match status" value="1"/>
</dbReference>
<reference evidence="2" key="1">
    <citation type="journal article" date="2019" name="Int. J. Syst. Evol. Microbiol.">
        <title>The Global Catalogue of Microorganisms (GCM) 10K type strain sequencing project: providing services to taxonomists for standard genome sequencing and annotation.</title>
        <authorList>
            <consortium name="The Broad Institute Genomics Platform"/>
            <consortium name="The Broad Institute Genome Sequencing Center for Infectious Disease"/>
            <person name="Wu L."/>
            <person name="Ma J."/>
        </authorList>
    </citation>
    <scope>NUCLEOTIDE SEQUENCE [LARGE SCALE GENOMIC DNA]</scope>
    <source>
        <strain evidence="2">ICMP 6774ER</strain>
    </source>
</reference>
<dbReference type="RefSeq" id="WP_379569843.1">
    <property type="nucleotide sequence ID" value="NZ_JBHUFV010000007.1"/>
</dbReference>
<protein>
    <recommendedName>
        <fullName evidence="3">Helix-turn-helix transcriptional regulator</fullName>
    </recommendedName>
</protein>
<proteinExistence type="predicted"/>